<evidence type="ECO:0000256" key="2">
    <source>
        <dbReference type="SAM" id="SignalP"/>
    </source>
</evidence>
<protein>
    <submittedName>
        <fullName evidence="3">Lipase</fullName>
    </submittedName>
</protein>
<reference evidence="3 4" key="1">
    <citation type="submission" date="2019-08" db="EMBL/GenBank/DDBJ databases">
        <authorList>
            <person name="Toschakov S.V."/>
        </authorList>
    </citation>
    <scope>NUCLEOTIDE SEQUENCE [LARGE SCALE GENOMIC DNA]</scope>
    <source>
        <strain evidence="3 4">3753O</strain>
    </source>
</reference>
<dbReference type="Gene3D" id="3.40.50.1820">
    <property type="entry name" value="alpha/beta hydrolase"/>
    <property type="match status" value="1"/>
</dbReference>
<evidence type="ECO:0000256" key="1">
    <source>
        <dbReference type="SAM" id="Phobius"/>
    </source>
</evidence>
<organism evidence="3 4">
    <name type="scientific">Tepidiforma bonchosmolovskayae</name>
    <dbReference type="NCBI Taxonomy" id="2601677"/>
    <lineage>
        <taxon>Bacteria</taxon>
        <taxon>Bacillati</taxon>
        <taxon>Chloroflexota</taxon>
        <taxon>Tepidiformia</taxon>
        <taxon>Tepidiformales</taxon>
        <taxon>Tepidiformaceae</taxon>
        <taxon>Tepidiforma</taxon>
    </lineage>
</organism>
<keyword evidence="1" id="KW-0472">Membrane</keyword>
<dbReference type="RefSeq" id="WP_158066922.1">
    <property type="nucleotide sequence ID" value="NZ_CP042829.1"/>
</dbReference>
<sequence length="388" mass="39875">MTRWLMPLLSAVAFSLAVVTGGSARADGPGPSLPEPASTLAAALHCPDNLARSYRWPVLLVPGTGLSGPENWDWSYRPALEAQGFAVCTVDMADLGMGDIQVSAGRIVHAVRTMHEKTGQQVALVGYSQGGLDIRWALKYWPDIRPMVSDVVGLAPANHGADSAAAICQASGACGASIWQMVPGSRLIRAVNNGGETFAGLDYTVIYSRHDGVVIPPRERSSLKAVAGSRVANIELQELCPASQLAHIGFPADGAVFALVLDALLRPGPADASRVSPGVCGTLVPGVSGATAESKATELSNLALSRVFGAPQVKAEPALAGYAAADAPAAPRPPATGNGPAAPATDHLAWNMRGAMAGIGAMLVLTGVACLLTASLARARGRQRPSSM</sequence>
<keyword evidence="4" id="KW-1185">Reference proteome</keyword>
<dbReference type="InterPro" id="IPR053228">
    <property type="entry name" value="Stereospecific_Lipase"/>
</dbReference>
<evidence type="ECO:0000313" key="4">
    <source>
        <dbReference type="Proteomes" id="UP000326331"/>
    </source>
</evidence>
<reference evidence="3 4" key="2">
    <citation type="submission" date="2019-10" db="EMBL/GenBank/DDBJ databases">
        <title>Thermopilla bonchosmolovskayae gen. nov., sp. nov., a moderately thermophilic Chloroflexi bacterium from a Chukotka hot spring (Arctic, Russia), representing a novel classis Thermopillaia, which include previously uncultivated lineage OLB14.</title>
        <authorList>
            <person name="Kochetkova T.V."/>
            <person name="Zayulina K.S."/>
            <person name="Zhigarkov V.S."/>
            <person name="Minaev N.V."/>
            <person name="Novikov A."/>
            <person name="Toshchakov S.V."/>
            <person name="Elcheninov A.G."/>
            <person name="Kublanov I.V."/>
        </authorList>
    </citation>
    <scope>NUCLEOTIDE SEQUENCE [LARGE SCALE GENOMIC DNA]</scope>
    <source>
        <strain evidence="3 4">3753O</strain>
    </source>
</reference>
<dbReference type="PANTHER" id="PTHR37574:SF1">
    <property type="entry name" value="LIPASE B"/>
    <property type="match status" value="1"/>
</dbReference>
<dbReference type="PANTHER" id="PTHR37574">
    <property type="entry name" value="LIPASE B"/>
    <property type="match status" value="1"/>
</dbReference>
<evidence type="ECO:0000313" key="3">
    <source>
        <dbReference type="EMBL" id="QFG03005.1"/>
    </source>
</evidence>
<dbReference type="EMBL" id="CP042829">
    <property type="protein sequence ID" value="QFG03005.1"/>
    <property type="molecule type" value="Genomic_DNA"/>
</dbReference>
<name>A0ABX6C147_9CHLR</name>
<feature type="signal peptide" evidence="2">
    <location>
        <begin position="1"/>
        <end position="26"/>
    </location>
</feature>
<feature type="transmembrane region" description="Helical" evidence="1">
    <location>
        <begin position="355"/>
        <end position="377"/>
    </location>
</feature>
<feature type="chain" id="PRO_5047151989" evidence="2">
    <location>
        <begin position="27"/>
        <end position="388"/>
    </location>
</feature>
<keyword evidence="1" id="KW-1133">Transmembrane helix</keyword>
<gene>
    <name evidence="3" type="ORF">Tbon_06750</name>
</gene>
<proteinExistence type="predicted"/>
<accession>A0ABX6C147</accession>
<dbReference type="SUPFAM" id="SSF53474">
    <property type="entry name" value="alpha/beta-Hydrolases"/>
    <property type="match status" value="1"/>
</dbReference>
<keyword evidence="2" id="KW-0732">Signal</keyword>
<dbReference type="InterPro" id="IPR029058">
    <property type="entry name" value="AB_hydrolase_fold"/>
</dbReference>
<dbReference type="Proteomes" id="UP000326331">
    <property type="component" value="Chromosome"/>
</dbReference>
<keyword evidence="1" id="KW-0812">Transmembrane</keyword>